<dbReference type="SUPFAM" id="SSF50800">
    <property type="entry name" value="PK beta-barrel domain-like"/>
    <property type="match status" value="1"/>
</dbReference>
<dbReference type="PANTHER" id="PTHR30212">
    <property type="entry name" value="PROTEIN YIIM"/>
    <property type="match status" value="1"/>
</dbReference>
<gene>
    <name evidence="3" type="ORF">IEZ26_11020</name>
</gene>
<reference evidence="3 4" key="1">
    <citation type="submission" date="2020-09" db="EMBL/GenBank/DDBJ databases">
        <title>novel species in genus Nocardioides.</title>
        <authorList>
            <person name="Zhang G."/>
        </authorList>
    </citation>
    <scope>NUCLEOTIDE SEQUENCE [LARGE SCALE GENOMIC DNA]</scope>
    <source>
        <strain evidence="3 4">KCTC 39551</strain>
    </source>
</reference>
<evidence type="ECO:0000256" key="1">
    <source>
        <dbReference type="SAM" id="MobiDB-lite"/>
    </source>
</evidence>
<evidence type="ECO:0000259" key="2">
    <source>
        <dbReference type="PROSITE" id="PS51340"/>
    </source>
</evidence>
<comment type="caution">
    <text evidence="3">The sequence shown here is derived from an EMBL/GenBank/DDBJ whole genome shotgun (WGS) entry which is preliminary data.</text>
</comment>
<dbReference type="PANTHER" id="PTHR30212:SF2">
    <property type="entry name" value="PROTEIN YIIM"/>
    <property type="match status" value="1"/>
</dbReference>
<proteinExistence type="predicted"/>
<dbReference type="EMBL" id="JACXYZ010000001">
    <property type="protein sequence ID" value="MBD3925155.1"/>
    <property type="molecule type" value="Genomic_DNA"/>
</dbReference>
<protein>
    <submittedName>
        <fullName evidence="3">MOSC domain-containing protein</fullName>
    </submittedName>
</protein>
<accession>A0ABR8NDC5</accession>
<dbReference type="Pfam" id="PF03473">
    <property type="entry name" value="MOSC"/>
    <property type="match status" value="1"/>
</dbReference>
<dbReference type="InterPro" id="IPR052353">
    <property type="entry name" value="Benzoxazolinone_Detox_Enz"/>
</dbReference>
<dbReference type="Proteomes" id="UP000618818">
    <property type="component" value="Unassembled WGS sequence"/>
</dbReference>
<name>A0ABR8NDC5_9ACTN</name>
<dbReference type="InterPro" id="IPR011037">
    <property type="entry name" value="Pyrv_Knase-like_insert_dom_sf"/>
</dbReference>
<feature type="region of interest" description="Disordered" evidence="1">
    <location>
        <begin position="1"/>
        <end position="25"/>
    </location>
</feature>
<keyword evidence="4" id="KW-1185">Reference proteome</keyword>
<feature type="domain" description="MOSC" evidence="2">
    <location>
        <begin position="33"/>
        <end position="170"/>
    </location>
</feature>
<evidence type="ECO:0000313" key="4">
    <source>
        <dbReference type="Proteomes" id="UP000618818"/>
    </source>
</evidence>
<evidence type="ECO:0000313" key="3">
    <source>
        <dbReference type="EMBL" id="MBD3925155.1"/>
    </source>
</evidence>
<dbReference type="InterPro" id="IPR005302">
    <property type="entry name" value="MoCF_Sase_C"/>
</dbReference>
<dbReference type="Gene3D" id="2.40.33.20">
    <property type="entry name" value="PK beta-barrel domain-like"/>
    <property type="match status" value="1"/>
</dbReference>
<dbReference type="RefSeq" id="WP_191194845.1">
    <property type="nucleotide sequence ID" value="NZ_JACXYZ010000001.1"/>
</dbReference>
<dbReference type="PROSITE" id="PS51340">
    <property type="entry name" value="MOSC"/>
    <property type="match status" value="1"/>
</dbReference>
<organism evidence="3 4">
    <name type="scientific">Nocardioides cavernae</name>
    <dbReference type="NCBI Taxonomy" id="1921566"/>
    <lineage>
        <taxon>Bacteria</taxon>
        <taxon>Bacillati</taxon>
        <taxon>Actinomycetota</taxon>
        <taxon>Actinomycetes</taxon>
        <taxon>Propionibacteriales</taxon>
        <taxon>Nocardioidaceae</taxon>
        <taxon>Nocardioides</taxon>
    </lineage>
</organism>
<sequence length="214" mass="22941">MPAVVRSVNAGTAGPVPGLKRPSGIHKRPVDVIEVRDPGPKSGGLGSGVVGDAIISRRHHGGTTQAVYAVAREELDWWGEHLGRDLPDGMFGENLTTVGLEVDTAEVGERWQVGGTLLEVCGPRIPCATFAKHMAERAWVRRFAERGLTGAHLAVVEPGAIRAGDPVEVVERPGHGLTLPMYFRALMGDKDLAATFLASGLLPQVEHDWLARRQ</sequence>